<dbReference type="Proteomes" id="UP001165378">
    <property type="component" value="Unassembled WGS sequence"/>
</dbReference>
<feature type="transmembrane region" description="Helical" evidence="7">
    <location>
        <begin position="627"/>
        <end position="646"/>
    </location>
</feature>
<feature type="transmembrane region" description="Helical" evidence="7">
    <location>
        <begin position="302"/>
        <end position="327"/>
    </location>
</feature>
<feature type="transmembrane region" description="Helical" evidence="7">
    <location>
        <begin position="582"/>
        <end position="606"/>
    </location>
</feature>
<keyword evidence="4 7" id="KW-0812">Transmembrane</keyword>
<feature type="transmembrane region" description="Helical" evidence="7">
    <location>
        <begin position="517"/>
        <end position="537"/>
    </location>
</feature>
<dbReference type="EMBL" id="JAKFHA010000008">
    <property type="protein sequence ID" value="MCF2528866.1"/>
    <property type="molecule type" value="Genomic_DNA"/>
</dbReference>
<dbReference type="PANTHER" id="PTHR33406">
    <property type="entry name" value="MEMBRANE PROTEIN MJ1562-RELATED"/>
    <property type="match status" value="1"/>
</dbReference>
<keyword evidence="5 7" id="KW-1133">Transmembrane helix</keyword>
<keyword evidence="6 7" id="KW-0472">Membrane</keyword>
<feature type="transmembrane region" description="Helical" evidence="7">
    <location>
        <begin position="197"/>
        <end position="217"/>
    </location>
</feature>
<evidence type="ECO:0000256" key="6">
    <source>
        <dbReference type="ARBA" id="ARBA00023136"/>
    </source>
</evidence>
<protein>
    <submittedName>
        <fullName evidence="9">MMPL family transporter</fullName>
    </submittedName>
</protein>
<dbReference type="PROSITE" id="PS50156">
    <property type="entry name" value="SSD"/>
    <property type="match status" value="1"/>
</dbReference>
<dbReference type="InterPro" id="IPR000731">
    <property type="entry name" value="SSD"/>
</dbReference>
<name>A0AA41Q047_9ACTN</name>
<evidence type="ECO:0000256" key="4">
    <source>
        <dbReference type="ARBA" id="ARBA00022692"/>
    </source>
</evidence>
<feature type="transmembrane region" description="Helical" evidence="7">
    <location>
        <begin position="362"/>
        <end position="380"/>
    </location>
</feature>
<dbReference type="GO" id="GO:0022857">
    <property type="term" value="F:transmembrane transporter activity"/>
    <property type="evidence" value="ECO:0007669"/>
    <property type="project" value="InterPro"/>
</dbReference>
<accession>A0AA41Q047</accession>
<dbReference type="Gene3D" id="1.20.1640.10">
    <property type="entry name" value="Multidrug efflux transporter AcrB transmembrane domain"/>
    <property type="match status" value="2"/>
</dbReference>
<evidence type="ECO:0000313" key="10">
    <source>
        <dbReference type="Proteomes" id="UP001165378"/>
    </source>
</evidence>
<dbReference type="Pfam" id="PF03176">
    <property type="entry name" value="MMPL"/>
    <property type="match status" value="2"/>
</dbReference>
<feature type="transmembrane region" description="Helical" evidence="7">
    <location>
        <begin position="171"/>
        <end position="190"/>
    </location>
</feature>
<evidence type="ECO:0000259" key="8">
    <source>
        <dbReference type="PROSITE" id="PS50156"/>
    </source>
</evidence>
<evidence type="ECO:0000256" key="3">
    <source>
        <dbReference type="ARBA" id="ARBA00022475"/>
    </source>
</evidence>
<feature type="transmembrane region" description="Helical" evidence="7">
    <location>
        <begin position="652"/>
        <end position="675"/>
    </location>
</feature>
<dbReference type="PRINTS" id="PR00702">
    <property type="entry name" value="ACRIFLAVINRP"/>
</dbReference>
<dbReference type="AlphaFoldDB" id="A0AA41Q047"/>
<keyword evidence="10" id="KW-1185">Reference proteome</keyword>
<dbReference type="PANTHER" id="PTHR33406:SF11">
    <property type="entry name" value="MEMBRANE PROTEIN SCO6666-RELATED"/>
    <property type="match status" value="1"/>
</dbReference>
<feature type="transmembrane region" description="Helical" evidence="7">
    <location>
        <begin position="223"/>
        <end position="245"/>
    </location>
</feature>
<feature type="transmembrane region" description="Helical" evidence="7">
    <location>
        <begin position="12"/>
        <end position="32"/>
    </location>
</feature>
<dbReference type="RefSeq" id="WP_235053030.1">
    <property type="nucleotide sequence ID" value="NZ_JAKFHA010000008.1"/>
</dbReference>
<dbReference type="GO" id="GO:0005886">
    <property type="term" value="C:plasma membrane"/>
    <property type="evidence" value="ECO:0007669"/>
    <property type="project" value="UniProtKB-SubCell"/>
</dbReference>
<evidence type="ECO:0000313" key="9">
    <source>
        <dbReference type="EMBL" id="MCF2528866.1"/>
    </source>
</evidence>
<sequence length="725" mass="78322">MLGRLAYRRRRWIVAGAVLFVALAGLWGSSVFDHLTGTGFTYKESESSRAAELRRDVGGQADADVVVVFRSDRMTVDDPAYEQSAQRVLTGLPAARVQTVTSYWTARRDDLVSKDRRTTFAALEMTGADEAERTHNYTEIEDLLASPDLTVTVGGPAALFDEVDKQSKKDLAKAEGLALPLLFLLLIVLFRNVRAALLPVVIGILAIVGSLAALRFLTYFTDVSVFAVNIVTLLGLGLAIDYSLFVVSRFREEMDAGHDVPEALHRTMRTAGRTIAVSAVTVAVALSSLFVFPQVFLRSLGLGGIAAVLLAVLFSLTVMPALLAMLGPKAAAWRPRRGVRERPAGKPGNWERIARAVMRRPIQVAVGVTALLLFLGLPYLNVSYGWIDSRIMPESSHSRQAQETLDREFAKNVTNPVEIAVVLAAPADSAEGRAALADYVGRVGAVPGIVGAEVTGIGGNTAKVDARFTIEPISEAARDLIEDIRAIPPPPGGEVHVGGNTAVFADLLDMLGERLPWMLAIMVLATFVLLFFAFGSVVLPVKAILMNVLNLLAAFGVVVWLFQYGNLSGPLAFTSTGNIDVVQLVLILAIAFALSMDYEVFLLSRVREQYDLTGDNREAVAVGLQRSGRIITAAALLLVVVIGAFATSQVLIVKIVGIGLATAIIVDATIIRVLLVPATMRLLGSYNWWAPRFARPLYARWGVRETADDEEPEVRRESLQGTTPP</sequence>
<evidence type="ECO:0000256" key="7">
    <source>
        <dbReference type="SAM" id="Phobius"/>
    </source>
</evidence>
<organism evidence="9 10">
    <name type="scientific">Yinghuangia soli</name>
    <dbReference type="NCBI Taxonomy" id="2908204"/>
    <lineage>
        <taxon>Bacteria</taxon>
        <taxon>Bacillati</taxon>
        <taxon>Actinomycetota</taxon>
        <taxon>Actinomycetes</taxon>
        <taxon>Kitasatosporales</taxon>
        <taxon>Streptomycetaceae</taxon>
        <taxon>Yinghuangia</taxon>
    </lineage>
</organism>
<evidence type="ECO:0000256" key="5">
    <source>
        <dbReference type="ARBA" id="ARBA00022989"/>
    </source>
</evidence>
<dbReference type="InterPro" id="IPR004869">
    <property type="entry name" value="MMPL_dom"/>
</dbReference>
<feature type="transmembrane region" description="Helical" evidence="7">
    <location>
        <begin position="544"/>
        <end position="562"/>
    </location>
</feature>
<comment type="caution">
    <text evidence="9">The sequence shown here is derived from an EMBL/GenBank/DDBJ whole genome shotgun (WGS) entry which is preliminary data.</text>
</comment>
<reference evidence="9" key="1">
    <citation type="submission" date="2022-01" db="EMBL/GenBank/DDBJ databases">
        <title>Genome-Based Taxonomic Classification of the Phylum Actinobacteria.</title>
        <authorList>
            <person name="Gao Y."/>
        </authorList>
    </citation>
    <scope>NUCLEOTIDE SEQUENCE</scope>
    <source>
        <strain evidence="9">KLBMP 8922</strain>
    </source>
</reference>
<proteinExistence type="inferred from homology"/>
<comment type="similarity">
    <text evidence="2">Belongs to the resistance-nodulation-cell division (RND) (TC 2.A.6) family. MmpL subfamily.</text>
</comment>
<gene>
    <name evidence="9" type="ORF">LZ495_16805</name>
</gene>
<comment type="subcellular location">
    <subcellularLocation>
        <location evidence="1">Cell membrane</location>
        <topology evidence="1">Multi-pass membrane protein</topology>
    </subcellularLocation>
</comment>
<feature type="transmembrane region" description="Helical" evidence="7">
    <location>
        <begin position="275"/>
        <end position="296"/>
    </location>
</feature>
<dbReference type="InterPro" id="IPR050545">
    <property type="entry name" value="Mycobact_MmpL"/>
</dbReference>
<dbReference type="SUPFAM" id="SSF82866">
    <property type="entry name" value="Multidrug efflux transporter AcrB transmembrane domain"/>
    <property type="match status" value="2"/>
</dbReference>
<feature type="domain" description="SSD" evidence="8">
    <location>
        <begin position="196"/>
        <end position="325"/>
    </location>
</feature>
<dbReference type="InterPro" id="IPR001036">
    <property type="entry name" value="Acrflvin-R"/>
</dbReference>
<keyword evidence="3" id="KW-1003">Cell membrane</keyword>
<evidence type="ECO:0000256" key="2">
    <source>
        <dbReference type="ARBA" id="ARBA00010157"/>
    </source>
</evidence>
<evidence type="ECO:0000256" key="1">
    <source>
        <dbReference type="ARBA" id="ARBA00004651"/>
    </source>
</evidence>